<dbReference type="EMBL" id="KZ084086">
    <property type="protein sequence ID" value="OSD08350.1"/>
    <property type="molecule type" value="Genomic_DNA"/>
</dbReference>
<sequence>MWSTVGCDFRVVTVEGTCIKPVCRTIAASTLLSLREQRDYLRELVMNPIPFSETPAVSALLDAGMPHLEQLHIGMKSPEPGDDPRPLITFQLPPAKYPALRSLVLDNSAALVTPSLVSHLWRLVIKGGVGFTQRLPLAPFLDCMSSFKCLEELVLENCFSPPVEELYRAPRSVLAKSRIIDVSLEDHPATISQILSSVVLPSNGTVRLIGNLRGVSSPQECFAAFKAMFPNDRRCLPILQRLVRVDVYHAPEACYMMAKSEDEDLFDLELITDALHIPSLKSVRGELFELMVRGVREVFIDSPIERLSFLGDIDYVPRTTWISCLSQFPRLHELEVDDVDLRASPEEVVAALHTSTTSATLGTRPICAALDSLEIYGDLPSVNLFGTIHECLAWRKQQNSKATILRNLRLSLYSDIPVSFDLFARYKQDISQLAETRRVEVIVESGRRSRYY</sequence>
<dbReference type="OrthoDB" id="2736665at2759"/>
<keyword evidence="2" id="KW-1185">Reference proteome</keyword>
<dbReference type="AlphaFoldDB" id="A0A1Y2J4L4"/>
<name>A0A1Y2J4L4_TRAC3</name>
<organism evidence="1 2">
    <name type="scientific">Trametes coccinea (strain BRFM310)</name>
    <name type="common">Pycnoporus coccineus</name>
    <dbReference type="NCBI Taxonomy" id="1353009"/>
    <lineage>
        <taxon>Eukaryota</taxon>
        <taxon>Fungi</taxon>
        <taxon>Dikarya</taxon>
        <taxon>Basidiomycota</taxon>
        <taxon>Agaricomycotina</taxon>
        <taxon>Agaricomycetes</taxon>
        <taxon>Polyporales</taxon>
        <taxon>Polyporaceae</taxon>
        <taxon>Trametes</taxon>
    </lineage>
</organism>
<evidence type="ECO:0008006" key="3">
    <source>
        <dbReference type="Google" id="ProtNLM"/>
    </source>
</evidence>
<protein>
    <recommendedName>
        <fullName evidence="3">F-box domain-containing protein</fullName>
    </recommendedName>
</protein>
<evidence type="ECO:0000313" key="1">
    <source>
        <dbReference type="EMBL" id="OSD08350.1"/>
    </source>
</evidence>
<reference evidence="1 2" key="1">
    <citation type="journal article" date="2015" name="Biotechnol. Biofuels">
        <title>Enhanced degradation of softwood versus hardwood by the white-rot fungus Pycnoporus coccineus.</title>
        <authorList>
            <person name="Couturier M."/>
            <person name="Navarro D."/>
            <person name="Chevret D."/>
            <person name="Henrissat B."/>
            <person name="Piumi F."/>
            <person name="Ruiz-Duenas F.J."/>
            <person name="Martinez A.T."/>
            <person name="Grigoriev I.V."/>
            <person name="Riley R."/>
            <person name="Lipzen A."/>
            <person name="Berrin J.G."/>
            <person name="Master E.R."/>
            <person name="Rosso M.N."/>
        </authorList>
    </citation>
    <scope>NUCLEOTIDE SEQUENCE [LARGE SCALE GENOMIC DNA]</scope>
    <source>
        <strain evidence="1 2">BRFM310</strain>
    </source>
</reference>
<dbReference type="Proteomes" id="UP000193067">
    <property type="component" value="Unassembled WGS sequence"/>
</dbReference>
<gene>
    <name evidence="1" type="ORF">PYCCODRAFT_12780</name>
</gene>
<accession>A0A1Y2J4L4</accession>
<proteinExistence type="predicted"/>
<evidence type="ECO:0000313" key="2">
    <source>
        <dbReference type="Proteomes" id="UP000193067"/>
    </source>
</evidence>